<dbReference type="KEGG" id="cpae:CPAST_c29700"/>
<feature type="transmembrane region" description="Helical" evidence="7">
    <location>
        <begin position="111"/>
        <end position="135"/>
    </location>
</feature>
<organism evidence="9 12">
    <name type="scientific">Clostridium pasteurianum DSM 525 = ATCC 6013</name>
    <dbReference type="NCBI Taxonomy" id="1262449"/>
    <lineage>
        <taxon>Bacteria</taxon>
        <taxon>Bacillati</taxon>
        <taxon>Bacillota</taxon>
        <taxon>Clostridia</taxon>
        <taxon>Eubacteriales</taxon>
        <taxon>Clostridiaceae</taxon>
        <taxon>Clostridium</taxon>
    </lineage>
</organism>
<evidence type="ECO:0000259" key="8">
    <source>
        <dbReference type="PROSITE" id="PS50928"/>
    </source>
</evidence>
<keyword evidence="4 7" id="KW-0812">Transmembrane</keyword>
<dbReference type="Gene3D" id="1.10.3720.10">
    <property type="entry name" value="MetI-like"/>
    <property type="match status" value="1"/>
</dbReference>
<evidence type="ECO:0000256" key="7">
    <source>
        <dbReference type="RuleBase" id="RU363032"/>
    </source>
</evidence>
<dbReference type="Proteomes" id="UP000030905">
    <property type="component" value="Chromosome"/>
</dbReference>
<feature type="transmembrane region" description="Helical" evidence="7">
    <location>
        <begin position="141"/>
        <end position="161"/>
    </location>
</feature>
<dbReference type="PANTHER" id="PTHR43744">
    <property type="entry name" value="ABC TRANSPORTER PERMEASE PROTEIN MG189-RELATED-RELATED"/>
    <property type="match status" value="1"/>
</dbReference>
<gene>
    <name evidence="9" type="primary">ugpE2</name>
    <name evidence="9" type="ORF">CLPA_c29700</name>
    <name evidence="10" type="ORF">CP6013_00215</name>
</gene>
<dbReference type="GeneID" id="93075092"/>
<dbReference type="eggNOG" id="COG0395">
    <property type="taxonomic scope" value="Bacteria"/>
</dbReference>
<dbReference type="SUPFAM" id="SSF161098">
    <property type="entry name" value="MetI-like"/>
    <property type="match status" value="1"/>
</dbReference>
<feature type="transmembrane region" description="Helical" evidence="7">
    <location>
        <begin position="244"/>
        <end position="265"/>
    </location>
</feature>
<keyword evidence="12" id="KW-1185">Reference proteome</keyword>
<keyword evidence="3" id="KW-1003">Cell membrane</keyword>
<dbReference type="PANTHER" id="PTHR43744:SF8">
    <property type="entry name" value="SN-GLYCEROL-3-PHOSPHATE TRANSPORT SYSTEM PERMEASE PROTEIN UGPE"/>
    <property type="match status" value="1"/>
</dbReference>
<feature type="transmembrane region" description="Helical" evidence="7">
    <location>
        <begin position="198"/>
        <end position="219"/>
    </location>
</feature>
<evidence type="ECO:0000256" key="1">
    <source>
        <dbReference type="ARBA" id="ARBA00004651"/>
    </source>
</evidence>
<feature type="transmembrane region" description="Helical" evidence="7">
    <location>
        <begin position="16"/>
        <end position="41"/>
    </location>
</feature>
<comment type="similarity">
    <text evidence="7">Belongs to the binding-protein-dependent transport system permease family.</text>
</comment>
<dbReference type="EMBL" id="CP009268">
    <property type="protein sequence ID" value="AJA53024.1"/>
    <property type="molecule type" value="Genomic_DNA"/>
</dbReference>
<evidence type="ECO:0000256" key="2">
    <source>
        <dbReference type="ARBA" id="ARBA00022448"/>
    </source>
</evidence>
<reference evidence="10 11" key="3">
    <citation type="journal article" name="Genome Announc.">
        <title>Improved Draft Genome Sequence of Clostridium pasteurianum Strain ATCC 6013 (DSM 525) Using a Hybrid Next-Generation Sequencing Approach.</title>
        <authorList>
            <person name="Pyne M.E."/>
            <person name="Utturkar S."/>
            <person name="Brown S.D."/>
            <person name="Moo-Young M."/>
            <person name="Chung D.A."/>
            <person name="Chou C.P."/>
        </authorList>
    </citation>
    <scope>NUCLEOTIDE SEQUENCE [LARGE SCALE GENOMIC DNA]</scope>
    <source>
        <strain evidence="10 11">ATCC 6013</strain>
    </source>
</reference>
<feature type="transmembrane region" description="Helical" evidence="7">
    <location>
        <begin position="75"/>
        <end position="99"/>
    </location>
</feature>
<keyword evidence="5 7" id="KW-1133">Transmembrane helix</keyword>
<dbReference type="PATRIC" id="fig|1262449.3.peg.1419"/>
<evidence type="ECO:0000313" key="12">
    <source>
        <dbReference type="Proteomes" id="UP000030905"/>
    </source>
</evidence>
<dbReference type="InterPro" id="IPR000515">
    <property type="entry name" value="MetI-like"/>
</dbReference>
<protein>
    <submittedName>
        <fullName evidence="10">ABC-type transporter, integral membrane subunit</fullName>
    </submittedName>
    <submittedName>
        <fullName evidence="9">sn-glycerol-3-phosphate transport system permease protein UgpE</fullName>
    </submittedName>
</protein>
<sequence length="280" mass="31358">MIKSFGLKTQKKMNNLLSVICILIGLVIIFPIIYCIMLSFMPESEIISYPPKFIPNKFIISNYITALQQSPLTRFIINSFVIAFVGSIIRLAIASLAAYPLALFNFKGKRFMFIFILCTMMLPGDAMLITNYLTISNLGLVNTYPGVMLVYLLSATYVFMLRQYFKTISNSLKEASEIDGCGNFLFFIKILLPLSKPILASLFISSFVGLWNIYLWPLLLTNTPEMRTVQVGITMLNFAEASSYGPLMAGTVLILIPTIFVFVFFQKKLVSGITSGSIVN</sequence>
<dbReference type="AlphaFoldDB" id="A0A0H3J534"/>
<keyword evidence="6 7" id="KW-0472">Membrane</keyword>
<proteinExistence type="inferred from homology"/>
<evidence type="ECO:0000256" key="4">
    <source>
        <dbReference type="ARBA" id="ARBA00022692"/>
    </source>
</evidence>
<reference evidence="9 12" key="1">
    <citation type="journal article" date="2015" name="Genome Announc.">
        <title>Complete Genome Sequence of the Nitrogen-Fixing and Solvent-Producing Clostridium pasteurianum DSM 525.</title>
        <authorList>
            <person name="Poehlein A."/>
            <person name="Grosse-Honebrink A."/>
            <person name="Zhang Y."/>
            <person name="Minton N.P."/>
            <person name="Daniel R."/>
        </authorList>
    </citation>
    <scope>NUCLEOTIDE SEQUENCE [LARGE SCALE GENOMIC DNA]</scope>
    <source>
        <strain evidence="9">DSM 525</strain>
        <strain evidence="12">DSM 525 / ATCC 6013</strain>
    </source>
</reference>
<dbReference type="Proteomes" id="UP000028042">
    <property type="component" value="Unassembled WGS sequence"/>
</dbReference>
<comment type="subcellular location">
    <subcellularLocation>
        <location evidence="1 7">Cell membrane</location>
        <topology evidence="1 7">Multi-pass membrane protein</topology>
    </subcellularLocation>
</comment>
<evidence type="ECO:0000256" key="5">
    <source>
        <dbReference type="ARBA" id="ARBA00022989"/>
    </source>
</evidence>
<dbReference type="InterPro" id="IPR035906">
    <property type="entry name" value="MetI-like_sf"/>
</dbReference>
<feature type="domain" description="ABC transmembrane type-1" evidence="8">
    <location>
        <begin position="76"/>
        <end position="265"/>
    </location>
</feature>
<evidence type="ECO:0000256" key="3">
    <source>
        <dbReference type="ARBA" id="ARBA00022475"/>
    </source>
</evidence>
<reference evidence="10" key="2">
    <citation type="submission" date="2015-10" db="EMBL/GenBank/DDBJ databases">
        <title>Improved Draft Genome Sequence of Clostridium pasteurianum Strain ATCC 6013 (DSM 525) Using a Hybrid Next-Generation Sequencing Approach.</title>
        <authorList>
            <person name="Pyne M.E."/>
            <person name="Utturkar S.M."/>
            <person name="Brown S.D."/>
            <person name="Moo-Young M."/>
            <person name="Chung D.A."/>
            <person name="Chou P.C."/>
        </authorList>
    </citation>
    <scope>NUCLEOTIDE SEQUENCE</scope>
    <source>
        <strain evidence="10">ATCC 6013</strain>
    </source>
</reference>
<dbReference type="EMBL" id="JPGY02000001">
    <property type="protein sequence ID" value="KRU10968.1"/>
    <property type="molecule type" value="Genomic_DNA"/>
</dbReference>
<dbReference type="GO" id="GO:0055085">
    <property type="term" value="P:transmembrane transport"/>
    <property type="evidence" value="ECO:0007669"/>
    <property type="project" value="InterPro"/>
</dbReference>
<evidence type="ECO:0000313" key="11">
    <source>
        <dbReference type="Proteomes" id="UP000028042"/>
    </source>
</evidence>
<dbReference type="Pfam" id="PF00528">
    <property type="entry name" value="BPD_transp_1"/>
    <property type="match status" value="1"/>
</dbReference>
<dbReference type="GO" id="GO:0005886">
    <property type="term" value="C:plasma membrane"/>
    <property type="evidence" value="ECO:0007669"/>
    <property type="project" value="UniProtKB-SubCell"/>
</dbReference>
<dbReference type="KEGG" id="cpat:CLPA_c29700"/>
<dbReference type="PROSITE" id="PS50928">
    <property type="entry name" value="ABC_TM1"/>
    <property type="match status" value="1"/>
</dbReference>
<dbReference type="CDD" id="cd06261">
    <property type="entry name" value="TM_PBP2"/>
    <property type="match status" value="1"/>
</dbReference>
<evidence type="ECO:0000313" key="10">
    <source>
        <dbReference type="EMBL" id="KRU10968.1"/>
    </source>
</evidence>
<evidence type="ECO:0000256" key="6">
    <source>
        <dbReference type="ARBA" id="ARBA00023136"/>
    </source>
</evidence>
<dbReference type="RefSeq" id="WP_003443376.1">
    <property type="nucleotide sequence ID" value="NZ_ANZB01000003.1"/>
</dbReference>
<keyword evidence="2 7" id="KW-0813">Transport</keyword>
<name>A0A0H3J534_CLOPA</name>
<accession>A0A0H3J534</accession>
<evidence type="ECO:0000313" key="9">
    <source>
        <dbReference type="EMBL" id="AJA53024.1"/>
    </source>
</evidence>